<gene>
    <name evidence="1" type="ORF">LCGC14_0334930</name>
</gene>
<name>A0A0F9TFI0_9ZZZZ</name>
<reference evidence="1" key="1">
    <citation type="journal article" date="2015" name="Nature">
        <title>Complex archaea that bridge the gap between prokaryotes and eukaryotes.</title>
        <authorList>
            <person name="Spang A."/>
            <person name="Saw J.H."/>
            <person name="Jorgensen S.L."/>
            <person name="Zaremba-Niedzwiedzka K."/>
            <person name="Martijn J."/>
            <person name="Lind A.E."/>
            <person name="van Eijk R."/>
            <person name="Schleper C."/>
            <person name="Guy L."/>
            <person name="Ettema T.J."/>
        </authorList>
    </citation>
    <scope>NUCLEOTIDE SEQUENCE</scope>
</reference>
<sequence>MSEQYANRRARASVCLLRAAGQITQTSNALHVFAVLKVETAFEDIGVEHDAVDRVHDVLDYFNCDRYSARYSVECAKQVYRGAALADFFSAGRRTP</sequence>
<dbReference type="EMBL" id="LAZR01000239">
    <property type="protein sequence ID" value="KKN79985.1"/>
    <property type="molecule type" value="Genomic_DNA"/>
</dbReference>
<protein>
    <submittedName>
        <fullName evidence="1">Uncharacterized protein</fullName>
    </submittedName>
</protein>
<comment type="caution">
    <text evidence="1">The sequence shown here is derived from an EMBL/GenBank/DDBJ whole genome shotgun (WGS) entry which is preliminary data.</text>
</comment>
<evidence type="ECO:0000313" key="1">
    <source>
        <dbReference type="EMBL" id="KKN79985.1"/>
    </source>
</evidence>
<proteinExistence type="predicted"/>
<organism evidence="1">
    <name type="scientific">marine sediment metagenome</name>
    <dbReference type="NCBI Taxonomy" id="412755"/>
    <lineage>
        <taxon>unclassified sequences</taxon>
        <taxon>metagenomes</taxon>
        <taxon>ecological metagenomes</taxon>
    </lineage>
</organism>
<dbReference type="AlphaFoldDB" id="A0A0F9TFI0"/>
<accession>A0A0F9TFI0</accession>